<dbReference type="CDD" id="cd01516">
    <property type="entry name" value="FBPase_glpX"/>
    <property type="match status" value="1"/>
</dbReference>
<dbReference type="AlphaFoldDB" id="A0A076LHW3"/>
<dbReference type="PIRSF" id="PIRSF004532">
    <property type="entry name" value="GlpX"/>
    <property type="match status" value="1"/>
</dbReference>
<feature type="binding site" evidence="9">
    <location>
        <position position="210"/>
    </location>
    <ligand>
        <name>substrate</name>
    </ligand>
</feature>
<evidence type="ECO:0000256" key="4">
    <source>
        <dbReference type="ARBA" id="ARBA00022801"/>
    </source>
</evidence>
<evidence type="ECO:0000256" key="2">
    <source>
        <dbReference type="ARBA" id="ARBA00008989"/>
    </source>
</evidence>
<dbReference type="NCBIfam" id="TIGR00330">
    <property type="entry name" value="glpX"/>
    <property type="match status" value="1"/>
</dbReference>
<evidence type="ECO:0000256" key="3">
    <source>
        <dbReference type="ARBA" id="ARBA00022723"/>
    </source>
</evidence>
<dbReference type="GO" id="GO:0030388">
    <property type="term" value="P:fructose 1,6-bisphosphate metabolic process"/>
    <property type="evidence" value="ECO:0007669"/>
    <property type="project" value="TreeGrafter"/>
</dbReference>
<feature type="binding site" evidence="9">
    <location>
        <position position="119"/>
    </location>
    <ligand>
        <name>substrate</name>
    </ligand>
</feature>
<keyword evidence="4 10" id="KW-0378">Hydrolase</keyword>
<dbReference type="GO" id="GO:0006094">
    <property type="term" value="P:gluconeogenesis"/>
    <property type="evidence" value="ECO:0007669"/>
    <property type="project" value="InterPro"/>
</dbReference>
<evidence type="ECO:0000313" key="11">
    <source>
        <dbReference type="Proteomes" id="UP000028681"/>
    </source>
</evidence>
<sequence>MKRELAIEFSRVTEAAALAGYKWLGRGDKNAADGAAVNAMRIMLNQVDIDGEIVIGEGEIDEAPMLYIGERVGSGQGDQVDIAVDPIEGTRMTAMGQANALAVMAVGDKGTFLHAPDMYMEKLVVGPQAKGCVDLNLPLETNLRNIADRLGKPLSHLTVITLAKPRHDANIAAMQALGVRVFAIPDGDVAASILTCMPESEVDVMYGIGGAPEGVVSAAVIRALDGDMQGRLLARHQVKGDTPENRRLGEQELQRCEQMGICAGEVLTLGDMARNDNVIFSATGITKGDLLEGIYRKGNVATTETLLIRGKSRTIRRIRSTHYLERKDAQIRDIIL</sequence>
<dbReference type="KEGG" id="ete:ETEE_1661"/>
<dbReference type="GeneID" id="33939273"/>
<dbReference type="Gene3D" id="3.40.190.90">
    <property type="match status" value="1"/>
</dbReference>
<comment type="similarity">
    <text evidence="2 7">Belongs to the FBPase class 2 family.</text>
</comment>
<evidence type="ECO:0000256" key="9">
    <source>
        <dbReference type="PIRSR" id="PIRSR004532-2"/>
    </source>
</evidence>
<keyword evidence="5 8" id="KW-0464">Manganese</keyword>
<feature type="binding site" evidence="8">
    <location>
        <position position="57"/>
    </location>
    <ligand>
        <name>Mn(2+)</name>
        <dbReference type="ChEBI" id="CHEBI:29035"/>
        <label>1</label>
    </ligand>
</feature>
<protein>
    <recommendedName>
        <fullName evidence="7">Fructose-1,6-bisphosphatase</fullName>
    </recommendedName>
</protein>
<dbReference type="GO" id="GO:0005829">
    <property type="term" value="C:cytosol"/>
    <property type="evidence" value="ECO:0007669"/>
    <property type="project" value="TreeGrafter"/>
</dbReference>
<evidence type="ECO:0000256" key="6">
    <source>
        <dbReference type="ARBA" id="ARBA00023277"/>
    </source>
</evidence>
<feature type="binding site" evidence="8">
    <location>
        <position position="88"/>
    </location>
    <ligand>
        <name>Mn(2+)</name>
        <dbReference type="ChEBI" id="CHEBI:29035"/>
        <label>2</label>
    </ligand>
</feature>
<dbReference type="HOGENOM" id="CLU_054938_0_0_6"/>
<accession>A0A076LHW3</accession>
<dbReference type="Proteomes" id="UP000028681">
    <property type="component" value="Chromosome"/>
</dbReference>
<dbReference type="GO" id="GO:0042132">
    <property type="term" value="F:fructose 1,6-bisphosphate 1-phosphatase activity"/>
    <property type="evidence" value="ECO:0007669"/>
    <property type="project" value="UniProtKB-EC"/>
</dbReference>
<feature type="binding site" evidence="9">
    <location>
        <begin position="186"/>
        <end position="188"/>
    </location>
    <ligand>
        <name>substrate</name>
    </ligand>
</feature>
<name>A0A076LHW3_9GAMM</name>
<comment type="catalytic activity">
    <reaction evidence="1">
        <text>beta-D-fructose 1,6-bisphosphate + H2O = beta-D-fructose 6-phosphate + phosphate</text>
        <dbReference type="Rhea" id="RHEA:11064"/>
        <dbReference type="ChEBI" id="CHEBI:15377"/>
        <dbReference type="ChEBI" id="CHEBI:32966"/>
        <dbReference type="ChEBI" id="CHEBI:43474"/>
        <dbReference type="ChEBI" id="CHEBI:57634"/>
        <dbReference type="EC" id="3.1.3.11"/>
    </reaction>
</comment>
<feature type="binding site" evidence="8">
    <location>
        <position position="33"/>
    </location>
    <ligand>
        <name>Mn(2+)</name>
        <dbReference type="ChEBI" id="CHEBI:29035"/>
        <label>1</label>
    </ligand>
</feature>
<dbReference type="Gene3D" id="3.30.540.10">
    <property type="entry name" value="Fructose-1,6-Bisphosphatase, subunit A, domain 1"/>
    <property type="match status" value="1"/>
</dbReference>
<keyword evidence="6 7" id="KW-0119">Carbohydrate metabolism</keyword>
<keyword evidence="3 8" id="KW-0479">Metal-binding</keyword>
<feature type="binding site" evidence="9">
    <location>
        <begin position="164"/>
        <end position="166"/>
    </location>
    <ligand>
        <name>substrate</name>
    </ligand>
</feature>
<dbReference type="PANTHER" id="PTHR30447:SF0">
    <property type="entry name" value="FRUCTOSE-1,6-BISPHOSPHATASE 1 CLASS 2-RELATED"/>
    <property type="match status" value="1"/>
</dbReference>
<comment type="cofactor">
    <cofactor evidence="8">
        <name>Mn(2+)</name>
        <dbReference type="ChEBI" id="CHEBI:29035"/>
    </cofactor>
</comment>
<evidence type="ECO:0000313" key="10">
    <source>
        <dbReference type="EMBL" id="AIJ08110.1"/>
    </source>
</evidence>
<feature type="binding site" evidence="8">
    <location>
        <position position="213"/>
    </location>
    <ligand>
        <name>Mn(2+)</name>
        <dbReference type="ChEBI" id="CHEBI:29035"/>
        <label>2</label>
    </ligand>
</feature>
<dbReference type="GO" id="GO:0006071">
    <property type="term" value="P:glycerol metabolic process"/>
    <property type="evidence" value="ECO:0007669"/>
    <property type="project" value="InterPro"/>
</dbReference>
<evidence type="ECO:0000256" key="7">
    <source>
        <dbReference type="PIRNR" id="PIRNR004532"/>
    </source>
</evidence>
<dbReference type="SUPFAM" id="SSF56655">
    <property type="entry name" value="Carbohydrate phosphatase"/>
    <property type="match status" value="1"/>
</dbReference>
<dbReference type="Pfam" id="PF03320">
    <property type="entry name" value="FBPase_glpX"/>
    <property type="match status" value="1"/>
</dbReference>
<organism evidence="10 11">
    <name type="scientific">Edwardsiella anguillarum ET080813</name>
    <dbReference type="NCBI Taxonomy" id="667120"/>
    <lineage>
        <taxon>Bacteria</taxon>
        <taxon>Pseudomonadati</taxon>
        <taxon>Pseudomonadota</taxon>
        <taxon>Gammaproteobacteria</taxon>
        <taxon>Enterobacterales</taxon>
        <taxon>Hafniaceae</taxon>
        <taxon>Edwardsiella</taxon>
    </lineage>
</organism>
<evidence type="ECO:0000256" key="5">
    <source>
        <dbReference type="ARBA" id="ARBA00023211"/>
    </source>
</evidence>
<dbReference type="FunFam" id="3.40.190.90:FF:000001">
    <property type="entry name" value="Fructose-1,6-bisphosphatase"/>
    <property type="match status" value="1"/>
</dbReference>
<dbReference type="InterPro" id="IPR004464">
    <property type="entry name" value="FBPase_class-2/SBPase"/>
</dbReference>
<evidence type="ECO:0000256" key="8">
    <source>
        <dbReference type="PIRSR" id="PIRSR004532-1"/>
    </source>
</evidence>
<dbReference type="EMBL" id="CP006664">
    <property type="protein sequence ID" value="AIJ08110.1"/>
    <property type="molecule type" value="Genomic_DNA"/>
</dbReference>
<dbReference type="RefSeq" id="WP_034164052.1">
    <property type="nucleotide sequence ID" value="NZ_CP006664.1"/>
</dbReference>
<dbReference type="GO" id="GO:0030145">
    <property type="term" value="F:manganese ion binding"/>
    <property type="evidence" value="ECO:0007669"/>
    <property type="project" value="UniProtKB-ARBA"/>
</dbReference>
<dbReference type="PANTHER" id="PTHR30447">
    <property type="entry name" value="FRUCTOSE-1,6-BISPHOSPHATASE CLASS 2"/>
    <property type="match status" value="1"/>
</dbReference>
<feature type="binding site" evidence="9">
    <location>
        <begin position="88"/>
        <end position="90"/>
    </location>
    <ligand>
        <name>substrate</name>
    </ligand>
</feature>
<feature type="binding site" evidence="8">
    <location>
        <position position="85"/>
    </location>
    <ligand>
        <name>Mn(2+)</name>
        <dbReference type="ChEBI" id="CHEBI:29035"/>
        <label>2</label>
    </ligand>
</feature>
<evidence type="ECO:0000256" key="1">
    <source>
        <dbReference type="ARBA" id="ARBA00001273"/>
    </source>
</evidence>
<gene>
    <name evidence="10" type="primary">glpX</name>
    <name evidence="10" type="ORF">ETEE_1661</name>
</gene>
<proteinExistence type="inferred from homology"/>
<reference evidence="10 11" key="1">
    <citation type="journal article" date="2012" name="PLoS ONE">
        <title>Edwardsiella comparative phylogenomics reveal the new intra/inter-species taxonomic relationships, virulence evolution and niche adaptation mechanisms.</title>
        <authorList>
            <person name="Yang M."/>
            <person name="Lv Y."/>
            <person name="Xiao J."/>
            <person name="Wu H."/>
            <person name="Zheng H."/>
            <person name="Liu Q."/>
            <person name="Zhang Y."/>
            <person name="Wang Q."/>
        </authorList>
    </citation>
    <scope>NUCLEOTIDE SEQUENCE [LARGE SCALE GENOMIC DNA]</scope>
    <source>
        <strain evidence="11">080813</strain>
    </source>
</reference>